<protein>
    <submittedName>
        <fullName evidence="2">Uncharacterized protein</fullName>
    </submittedName>
</protein>
<sequence>MRCVHFQVVTPDGPTHPLPADTSVSFADVVTLSPRRASGGHHTRLSPLEDTRRIPKPVRPDPLLPTDAKAEGSLRRMRHGEAVAKQFTNHTVGLRSILLRRMIRRHVTARVGGGTESGTAQPPHQPPPPPVVCFPAPVPGSLMGPPVVHGTLAEEASAACECSTGVSTSLTEK</sequence>
<organism evidence="2 3">
    <name type="scientific">Ensete ventricosum</name>
    <name type="common">Abyssinian banana</name>
    <name type="synonym">Musa ensete</name>
    <dbReference type="NCBI Taxonomy" id="4639"/>
    <lineage>
        <taxon>Eukaryota</taxon>
        <taxon>Viridiplantae</taxon>
        <taxon>Streptophyta</taxon>
        <taxon>Embryophyta</taxon>
        <taxon>Tracheophyta</taxon>
        <taxon>Spermatophyta</taxon>
        <taxon>Magnoliopsida</taxon>
        <taxon>Liliopsida</taxon>
        <taxon>Zingiberales</taxon>
        <taxon>Musaceae</taxon>
        <taxon>Ensete</taxon>
    </lineage>
</organism>
<evidence type="ECO:0000313" key="2">
    <source>
        <dbReference type="EMBL" id="KAJ8477811.1"/>
    </source>
</evidence>
<comment type="caution">
    <text evidence="2">The sequence shown here is derived from an EMBL/GenBank/DDBJ whole genome shotgun (WGS) entry which is preliminary data.</text>
</comment>
<dbReference type="EMBL" id="JAQQAF010000006">
    <property type="protein sequence ID" value="KAJ8477811.1"/>
    <property type="molecule type" value="Genomic_DNA"/>
</dbReference>
<gene>
    <name evidence="2" type="ORF">OPV22_021538</name>
</gene>
<reference evidence="2 3" key="1">
    <citation type="submission" date="2022-12" db="EMBL/GenBank/DDBJ databases">
        <title>Chromosome-scale assembly of the Ensete ventricosum genome.</title>
        <authorList>
            <person name="Dussert Y."/>
            <person name="Stocks J."/>
            <person name="Wendawek A."/>
            <person name="Woldeyes F."/>
            <person name="Nichols R.A."/>
            <person name="Borrell J.S."/>
        </authorList>
    </citation>
    <scope>NUCLEOTIDE SEQUENCE [LARGE SCALE GENOMIC DNA]</scope>
    <source>
        <strain evidence="3">cv. Maze</strain>
        <tissue evidence="2">Seeds</tissue>
    </source>
</reference>
<evidence type="ECO:0000313" key="3">
    <source>
        <dbReference type="Proteomes" id="UP001222027"/>
    </source>
</evidence>
<dbReference type="AlphaFoldDB" id="A0AAV8PD31"/>
<keyword evidence="3" id="KW-1185">Reference proteome</keyword>
<dbReference type="Proteomes" id="UP001222027">
    <property type="component" value="Unassembled WGS sequence"/>
</dbReference>
<proteinExistence type="predicted"/>
<accession>A0AAV8PD31</accession>
<feature type="region of interest" description="Disordered" evidence="1">
    <location>
        <begin position="35"/>
        <end position="67"/>
    </location>
</feature>
<evidence type="ECO:0000256" key="1">
    <source>
        <dbReference type="SAM" id="MobiDB-lite"/>
    </source>
</evidence>
<name>A0AAV8PD31_ENSVE</name>